<evidence type="ECO:0000259" key="8">
    <source>
        <dbReference type="Pfam" id="PF09335"/>
    </source>
</evidence>
<dbReference type="PROSITE" id="PS51257">
    <property type="entry name" value="PROKAR_LIPOPROTEIN"/>
    <property type="match status" value="1"/>
</dbReference>
<feature type="transmembrane region" description="Helical" evidence="7">
    <location>
        <begin position="68"/>
        <end position="93"/>
    </location>
</feature>
<evidence type="ECO:0000256" key="7">
    <source>
        <dbReference type="RuleBase" id="RU366058"/>
    </source>
</evidence>
<comment type="similarity">
    <text evidence="2 7">Belongs to the TVP38/TMEM64 family.</text>
</comment>
<gene>
    <name evidence="9" type="ORF">ACFP3V_12565</name>
</gene>
<keyword evidence="4 7" id="KW-0812">Transmembrane</keyword>
<feature type="domain" description="VTT" evidence="8">
    <location>
        <begin position="56"/>
        <end position="176"/>
    </location>
</feature>
<reference evidence="10" key="1">
    <citation type="journal article" date="2019" name="Int. J. Syst. Evol. Microbiol.">
        <title>The Global Catalogue of Microorganisms (GCM) 10K type strain sequencing project: providing services to taxonomists for standard genome sequencing and annotation.</title>
        <authorList>
            <consortium name="The Broad Institute Genomics Platform"/>
            <consortium name="The Broad Institute Genome Sequencing Center for Infectious Disease"/>
            <person name="Wu L."/>
            <person name="Ma J."/>
        </authorList>
    </citation>
    <scope>NUCLEOTIDE SEQUENCE [LARGE SCALE GENOMIC DNA]</scope>
    <source>
        <strain evidence="10">JCM 4816</strain>
    </source>
</reference>
<evidence type="ECO:0000256" key="1">
    <source>
        <dbReference type="ARBA" id="ARBA00004651"/>
    </source>
</evidence>
<dbReference type="RefSeq" id="WP_380583049.1">
    <property type="nucleotide sequence ID" value="NZ_JBHSQJ010000048.1"/>
</dbReference>
<feature type="transmembrane region" description="Helical" evidence="7">
    <location>
        <begin position="130"/>
        <end position="150"/>
    </location>
</feature>
<accession>A0ABW1G1A0</accession>
<evidence type="ECO:0000256" key="4">
    <source>
        <dbReference type="ARBA" id="ARBA00022692"/>
    </source>
</evidence>
<evidence type="ECO:0000256" key="5">
    <source>
        <dbReference type="ARBA" id="ARBA00022989"/>
    </source>
</evidence>
<evidence type="ECO:0000313" key="9">
    <source>
        <dbReference type="EMBL" id="MFC5908043.1"/>
    </source>
</evidence>
<dbReference type="Pfam" id="PF09335">
    <property type="entry name" value="VTT_dom"/>
    <property type="match status" value="1"/>
</dbReference>
<comment type="caution">
    <text evidence="9">The sequence shown here is derived from an EMBL/GenBank/DDBJ whole genome shotgun (WGS) entry which is preliminary data.</text>
</comment>
<dbReference type="EMBL" id="JBHSQJ010000048">
    <property type="protein sequence ID" value="MFC5908043.1"/>
    <property type="molecule type" value="Genomic_DNA"/>
</dbReference>
<protein>
    <recommendedName>
        <fullName evidence="7">TVP38/TMEM64 family membrane protein</fullName>
    </recommendedName>
</protein>
<dbReference type="Proteomes" id="UP001596174">
    <property type="component" value="Unassembled WGS sequence"/>
</dbReference>
<evidence type="ECO:0000256" key="3">
    <source>
        <dbReference type="ARBA" id="ARBA00022475"/>
    </source>
</evidence>
<feature type="transmembrane region" description="Helical" evidence="7">
    <location>
        <begin position="157"/>
        <end position="179"/>
    </location>
</feature>
<sequence>MPPRVLLLGLLLAVALAACLVAQPQHWFTAAQLHALGPWAPPVFAGAVAVGAATFLPKPLMAAVGGALFGFLPGLLLSVAGTVAGSALAFAVARSLGREGLRPLLERNRWGRHWERMDAQLTHRPFRTVLVLRAVPFVPFQAITFGAALSGIRQRHFLAGTALGVVPALAVGTAAGAALTRPGPWNLALLAVAAVLVAAVLLLRRLRARPA</sequence>
<evidence type="ECO:0000256" key="2">
    <source>
        <dbReference type="ARBA" id="ARBA00008640"/>
    </source>
</evidence>
<dbReference type="InterPro" id="IPR032816">
    <property type="entry name" value="VTT_dom"/>
</dbReference>
<feature type="transmembrane region" description="Helical" evidence="7">
    <location>
        <begin position="38"/>
        <end position="56"/>
    </location>
</feature>
<name>A0ABW1G1A0_9ACTN</name>
<dbReference type="PANTHER" id="PTHR12677:SF59">
    <property type="entry name" value="GOLGI APPARATUS MEMBRANE PROTEIN TVP38-RELATED"/>
    <property type="match status" value="1"/>
</dbReference>
<organism evidence="9 10">
    <name type="scientific">Streptacidiphilus monticola</name>
    <dbReference type="NCBI Taxonomy" id="2161674"/>
    <lineage>
        <taxon>Bacteria</taxon>
        <taxon>Bacillati</taxon>
        <taxon>Actinomycetota</taxon>
        <taxon>Actinomycetes</taxon>
        <taxon>Kitasatosporales</taxon>
        <taxon>Streptomycetaceae</taxon>
        <taxon>Streptacidiphilus</taxon>
    </lineage>
</organism>
<keyword evidence="10" id="KW-1185">Reference proteome</keyword>
<evidence type="ECO:0000313" key="10">
    <source>
        <dbReference type="Proteomes" id="UP001596174"/>
    </source>
</evidence>
<evidence type="ECO:0000256" key="6">
    <source>
        <dbReference type="ARBA" id="ARBA00023136"/>
    </source>
</evidence>
<keyword evidence="6 7" id="KW-0472">Membrane</keyword>
<keyword evidence="3 7" id="KW-1003">Cell membrane</keyword>
<comment type="subcellular location">
    <subcellularLocation>
        <location evidence="1 7">Cell membrane</location>
        <topology evidence="1 7">Multi-pass membrane protein</topology>
    </subcellularLocation>
</comment>
<feature type="transmembrane region" description="Helical" evidence="7">
    <location>
        <begin position="185"/>
        <end position="203"/>
    </location>
</feature>
<dbReference type="InterPro" id="IPR015414">
    <property type="entry name" value="TMEM64"/>
</dbReference>
<keyword evidence="5 7" id="KW-1133">Transmembrane helix</keyword>
<dbReference type="PANTHER" id="PTHR12677">
    <property type="entry name" value="GOLGI APPARATUS MEMBRANE PROTEIN TVP38-RELATED"/>
    <property type="match status" value="1"/>
</dbReference>
<proteinExistence type="inferred from homology"/>